<dbReference type="InterPro" id="IPR002656">
    <property type="entry name" value="Acyl_transf_3_dom"/>
</dbReference>
<comment type="caution">
    <text evidence="3">The sequence shown here is derived from an EMBL/GenBank/DDBJ whole genome shotgun (WGS) entry which is preliminary data.</text>
</comment>
<organism evidence="3 4">
    <name type="scientific">Rhizobium wuzhouense</name>
    <dbReference type="NCBI Taxonomy" id="1986026"/>
    <lineage>
        <taxon>Bacteria</taxon>
        <taxon>Pseudomonadati</taxon>
        <taxon>Pseudomonadota</taxon>
        <taxon>Alphaproteobacteria</taxon>
        <taxon>Hyphomicrobiales</taxon>
        <taxon>Rhizobiaceae</taxon>
        <taxon>Rhizobium/Agrobacterium group</taxon>
        <taxon>Rhizobium</taxon>
    </lineage>
</organism>
<proteinExistence type="predicted"/>
<feature type="transmembrane region" description="Helical" evidence="1">
    <location>
        <begin position="12"/>
        <end position="34"/>
    </location>
</feature>
<accession>A0ABX5NME6</accession>
<keyword evidence="1" id="KW-1133">Transmembrane helix</keyword>
<feature type="transmembrane region" description="Helical" evidence="1">
    <location>
        <begin position="129"/>
        <end position="150"/>
    </location>
</feature>
<dbReference type="PANTHER" id="PTHR23028:SF131">
    <property type="entry name" value="BLR2367 PROTEIN"/>
    <property type="match status" value="1"/>
</dbReference>
<feature type="domain" description="Acyltransferase 3" evidence="2">
    <location>
        <begin position="9"/>
        <end position="308"/>
    </location>
</feature>
<feature type="transmembrane region" description="Helical" evidence="1">
    <location>
        <begin position="49"/>
        <end position="68"/>
    </location>
</feature>
<dbReference type="RefSeq" id="WP_110793052.1">
    <property type="nucleotide sequence ID" value="NZ_QJRY01000007.1"/>
</dbReference>
<sequence>MMTTIDRNQGLQAARGIAALAVMYYHSHLALVYFDETSLLTVGYLANRGAFGVDLFFAISGYIVCLIAQRPSFTLPSFFAKRFSRIYPLSALVTVGIAIIAPMTEWKLFDPYSWMDLFKSLLLLPTPKPLNGVLWTLQYEICFYLVAGAIVRFFSPMWLFAYCAAASASALWMPVENVWIARFFDGRYSSFGAGVAAYLIASRVPESKIIPAIATALGLAFFHSGFRLGIPYYQAVTAFLLVFSAVSWNIRSKPLTMLGDSSYALYLFHFPFFICLNGLVWQLSPPQWTGELVRWGAMGICIAAAIASWRLFEKPINDAVAKSARGKK</sequence>
<feature type="transmembrane region" description="Helical" evidence="1">
    <location>
        <begin position="89"/>
        <end position="109"/>
    </location>
</feature>
<feature type="transmembrane region" description="Helical" evidence="1">
    <location>
        <begin position="232"/>
        <end position="251"/>
    </location>
</feature>
<dbReference type="Pfam" id="PF01757">
    <property type="entry name" value="Acyl_transf_3"/>
    <property type="match status" value="1"/>
</dbReference>
<evidence type="ECO:0000256" key="1">
    <source>
        <dbReference type="SAM" id="Phobius"/>
    </source>
</evidence>
<gene>
    <name evidence="3" type="ORF">DMY87_18030</name>
</gene>
<keyword evidence="4" id="KW-1185">Reference proteome</keyword>
<evidence type="ECO:0000313" key="3">
    <source>
        <dbReference type="EMBL" id="PYB71262.1"/>
    </source>
</evidence>
<protein>
    <recommendedName>
        <fullName evidence="2">Acyltransferase 3 domain-containing protein</fullName>
    </recommendedName>
</protein>
<evidence type="ECO:0000313" key="4">
    <source>
        <dbReference type="Proteomes" id="UP000247536"/>
    </source>
</evidence>
<feature type="transmembrane region" description="Helical" evidence="1">
    <location>
        <begin position="157"/>
        <end position="173"/>
    </location>
</feature>
<dbReference type="EMBL" id="QJRY01000007">
    <property type="protein sequence ID" value="PYB71262.1"/>
    <property type="molecule type" value="Genomic_DNA"/>
</dbReference>
<evidence type="ECO:0000259" key="2">
    <source>
        <dbReference type="Pfam" id="PF01757"/>
    </source>
</evidence>
<dbReference type="InterPro" id="IPR050879">
    <property type="entry name" value="Acyltransferase_3"/>
</dbReference>
<feature type="transmembrane region" description="Helical" evidence="1">
    <location>
        <begin position="263"/>
        <end position="283"/>
    </location>
</feature>
<dbReference type="PANTHER" id="PTHR23028">
    <property type="entry name" value="ACETYLTRANSFERASE"/>
    <property type="match status" value="1"/>
</dbReference>
<keyword evidence="1" id="KW-0812">Transmembrane</keyword>
<dbReference type="Proteomes" id="UP000247536">
    <property type="component" value="Unassembled WGS sequence"/>
</dbReference>
<feature type="transmembrane region" description="Helical" evidence="1">
    <location>
        <begin position="295"/>
        <end position="312"/>
    </location>
</feature>
<name>A0ABX5NME6_9HYPH</name>
<keyword evidence="1" id="KW-0472">Membrane</keyword>
<reference evidence="3 4" key="1">
    <citation type="submission" date="2018-06" db="EMBL/GenBank/DDBJ databases">
        <title>Rhizobium wuzhouense sp. nov., isolated from roots of Oryza officinalis.</title>
        <authorList>
            <person name="Yuan T."/>
        </authorList>
    </citation>
    <scope>NUCLEOTIDE SEQUENCE [LARGE SCALE GENOMIC DNA]</scope>
    <source>
        <strain evidence="3 4">W44</strain>
    </source>
</reference>